<dbReference type="InterPro" id="IPR004843">
    <property type="entry name" value="Calcineurin-like_PHP"/>
</dbReference>
<dbReference type="GO" id="GO:0016787">
    <property type="term" value="F:hydrolase activity"/>
    <property type="evidence" value="ECO:0007669"/>
    <property type="project" value="UniProtKB-KW"/>
</dbReference>
<dbReference type="Proteomes" id="UP000004358">
    <property type="component" value="Unassembled WGS sequence"/>
</dbReference>
<accession>A4A1K6</accession>
<dbReference type="PANTHER" id="PTHR42988:SF2">
    <property type="entry name" value="CYCLIC NUCLEOTIDE PHOSPHODIESTERASE CBUA0032-RELATED"/>
    <property type="match status" value="1"/>
</dbReference>
<evidence type="ECO:0000313" key="7">
    <source>
        <dbReference type="Proteomes" id="UP000004358"/>
    </source>
</evidence>
<sequence length="269" mass="29561">MPIHLPSVNRRQFLSQSAAALAGLSVLRIGYAAPAAQTMTLALLSDTHIPKNAEVTAREVNMTSNLQQGVREINQLPSKPAAVLFNGDCAYLSGLPADYANFAQCIQPLIDAQQELHMTMGNHDNIPAFYDALKTQRPEQPLVESKHVSILETPYVNFFLLDSLMKTNVVTGELGDAQLKWLSDELDARADKPAIIMAHHTLQKVAPPEGKAWGGILDTAKFLELMHAKKQVKAYVFGHSHVWSHARDGDLHLINLPASAYVFNPTQPN</sequence>
<feature type="non-terminal residue" evidence="6">
    <location>
        <position position="269"/>
    </location>
</feature>
<proteinExistence type="inferred from homology"/>
<comment type="similarity">
    <text evidence="4">Belongs to the cyclic nucleotide phosphodiesterase class-III family.</text>
</comment>
<evidence type="ECO:0000256" key="1">
    <source>
        <dbReference type="ARBA" id="ARBA00022723"/>
    </source>
</evidence>
<feature type="domain" description="Calcineurin-like phosphoesterase" evidence="5">
    <location>
        <begin position="39"/>
        <end position="242"/>
    </location>
</feature>
<dbReference type="eggNOG" id="COG1409">
    <property type="taxonomic scope" value="Bacteria"/>
</dbReference>
<dbReference type="InterPro" id="IPR029052">
    <property type="entry name" value="Metallo-depent_PP-like"/>
</dbReference>
<dbReference type="PANTHER" id="PTHR42988">
    <property type="entry name" value="PHOSPHOHYDROLASE"/>
    <property type="match status" value="1"/>
</dbReference>
<evidence type="ECO:0000256" key="4">
    <source>
        <dbReference type="ARBA" id="ARBA00025742"/>
    </source>
</evidence>
<dbReference type="InterPro" id="IPR050884">
    <property type="entry name" value="CNP_phosphodiesterase-III"/>
</dbReference>
<dbReference type="EMBL" id="AANZ01000035">
    <property type="protein sequence ID" value="EAQ77373.1"/>
    <property type="molecule type" value="Genomic_DNA"/>
</dbReference>
<evidence type="ECO:0000256" key="2">
    <source>
        <dbReference type="ARBA" id="ARBA00022801"/>
    </source>
</evidence>
<evidence type="ECO:0000313" key="6">
    <source>
        <dbReference type="EMBL" id="EAQ77373.1"/>
    </source>
</evidence>
<name>A4A1K6_9BACT</name>
<gene>
    <name evidence="6" type="ORF">DSM3645_23970</name>
</gene>
<keyword evidence="1" id="KW-0479">Metal-binding</keyword>
<dbReference type="PROSITE" id="PS51318">
    <property type="entry name" value="TAT"/>
    <property type="match status" value="1"/>
</dbReference>
<dbReference type="STRING" id="314230.DSM3645_23970"/>
<reference evidence="6 7" key="1">
    <citation type="submission" date="2006-02" db="EMBL/GenBank/DDBJ databases">
        <authorList>
            <person name="Amann R."/>
            <person name="Ferriera S."/>
            <person name="Johnson J."/>
            <person name="Kravitz S."/>
            <person name="Halpern A."/>
            <person name="Remington K."/>
            <person name="Beeson K."/>
            <person name="Tran B."/>
            <person name="Rogers Y.-H."/>
            <person name="Friedman R."/>
            <person name="Venter J.C."/>
        </authorList>
    </citation>
    <scope>NUCLEOTIDE SEQUENCE [LARGE SCALE GENOMIC DNA]</scope>
    <source>
        <strain evidence="6 7">DSM 3645</strain>
    </source>
</reference>
<dbReference type="AlphaFoldDB" id="A4A1K6"/>
<evidence type="ECO:0000256" key="3">
    <source>
        <dbReference type="ARBA" id="ARBA00023004"/>
    </source>
</evidence>
<dbReference type="Gene3D" id="3.60.21.10">
    <property type="match status" value="1"/>
</dbReference>
<dbReference type="GO" id="GO:0046872">
    <property type="term" value="F:metal ion binding"/>
    <property type="evidence" value="ECO:0007669"/>
    <property type="project" value="UniProtKB-KW"/>
</dbReference>
<dbReference type="InterPro" id="IPR006311">
    <property type="entry name" value="TAT_signal"/>
</dbReference>
<keyword evidence="3" id="KW-0408">Iron</keyword>
<protein>
    <submittedName>
        <fullName evidence="6">Ser/Thr protein phosphatase family protein</fullName>
    </submittedName>
</protein>
<organism evidence="6 7">
    <name type="scientific">Blastopirellula marina DSM 3645</name>
    <dbReference type="NCBI Taxonomy" id="314230"/>
    <lineage>
        <taxon>Bacteria</taxon>
        <taxon>Pseudomonadati</taxon>
        <taxon>Planctomycetota</taxon>
        <taxon>Planctomycetia</taxon>
        <taxon>Pirellulales</taxon>
        <taxon>Pirellulaceae</taxon>
        <taxon>Blastopirellula</taxon>
    </lineage>
</organism>
<comment type="caution">
    <text evidence="6">The sequence shown here is derived from an EMBL/GenBank/DDBJ whole genome shotgun (WGS) entry which is preliminary data.</text>
</comment>
<dbReference type="RefSeq" id="WP_002652691.1">
    <property type="nucleotide sequence ID" value="NZ_CH672376.1"/>
</dbReference>
<dbReference type="SUPFAM" id="SSF56300">
    <property type="entry name" value="Metallo-dependent phosphatases"/>
    <property type="match status" value="1"/>
</dbReference>
<dbReference type="HOGENOM" id="CLU_1036224_0_0_0"/>
<dbReference type="Pfam" id="PF00149">
    <property type="entry name" value="Metallophos"/>
    <property type="match status" value="1"/>
</dbReference>
<evidence type="ECO:0000259" key="5">
    <source>
        <dbReference type="Pfam" id="PF00149"/>
    </source>
</evidence>
<keyword evidence="2" id="KW-0378">Hydrolase</keyword>